<dbReference type="PANTHER" id="PTHR30535:SF36">
    <property type="entry name" value="HIGH-AFFINITY HEME UPTAKE SYSTEM PROTEIN ISDE"/>
    <property type="match status" value="1"/>
</dbReference>
<evidence type="ECO:0000256" key="1">
    <source>
        <dbReference type="ARBA" id="ARBA00008814"/>
    </source>
</evidence>
<dbReference type="Pfam" id="PF01497">
    <property type="entry name" value="Peripla_BP_2"/>
    <property type="match status" value="1"/>
</dbReference>
<proteinExistence type="inferred from homology"/>
<dbReference type="SUPFAM" id="SSF53807">
    <property type="entry name" value="Helical backbone' metal receptor"/>
    <property type="match status" value="1"/>
</dbReference>
<comment type="similarity">
    <text evidence="1">Belongs to the bacterial solute-binding protein 8 family.</text>
</comment>
<dbReference type="InterPro" id="IPR050902">
    <property type="entry name" value="ABC_Transporter_SBP"/>
</dbReference>
<feature type="domain" description="Fe/B12 periplasmic-binding" evidence="2">
    <location>
        <begin position="1"/>
        <end position="213"/>
    </location>
</feature>
<name>A0A4R1QME2_9FIRM</name>
<dbReference type="Gene3D" id="3.40.50.1980">
    <property type="entry name" value="Nitrogenase molybdenum iron protein domain"/>
    <property type="match status" value="1"/>
</dbReference>
<sequence length="225" mass="25237">MSPDLEILKQLSPSWVLSPSSLISDLQPKYEAAGFQYAFLNLKSVFGMYKSIEELGLLLDREEQAAAMIEEFEEYYTEYSSEHQDKSAPRVLILMGLPGSYVVATENSYVGSLVQMAGGINVYAGEDAEFINVNTEDMLARDPDIILRTAHALPESVMEMFAEEFATNDIWQHFRAVEKGQVYDLPSGLFGMSATFEYPQALEHLDQLFYQSDLDIKQLEGGETG</sequence>
<reference evidence="3 4" key="1">
    <citation type="submission" date="2019-03" db="EMBL/GenBank/DDBJ databases">
        <title>Genomic Encyclopedia of Type Strains, Phase IV (KMG-IV): sequencing the most valuable type-strain genomes for metagenomic binning, comparative biology and taxonomic classification.</title>
        <authorList>
            <person name="Goeker M."/>
        </authorList>
    </citation>
    <scope>NUCLEOTIDE SEQUENCE [LARGE SCALE GENOMIC DNA]</scope>
    <source>
        <strain evidence="3 4">DSM 100451</strain>
    </source>
</reference>
<dbReference type="PANTHER" id="PTHR30535">
    <property type="entry name" value="VITAMIN B12-BINDING PROTEIN"/>
    <property type="match status" value="1"/>
</dbReference>
<protein>
    <submittedName>
        <fullName evidence="3">Iron complex transport system substrate-binding protein</fullName>
    </submittedName>
</protein>
<dbReference type="STRING" id="1650663.GCA_001486665_01968"/>
<organism evidence="3 4">
    <name type="scientific">Allofournierella massiliensis</name>
    <dbReference type="NCBI Taxonomy" id="1650663"/>
    <lineage>
        <taxon>Bacteria</taxon>
        <taxon>Bacillati</taxon>
        <taxon>Bacillota</taxon>
        <taxon>Clostridia</taxon>
        <taxon>Eubacteriales</taxon>
        <taxon>Oscillospiraceae</taxon>
        <taxon>Allofournierella</taxon>
    </lineage>
</organism>
<evidence type="ECO:0000259" key="2">
    <source>
        <dbReference type="PROSITE" id="PS50983"/>
    </source>
</evidence>
<dbReference type="Proteomes" id="UP000295184">
    <property type="component" value="Unassembled WGS sequence"/>
</dbReference>
<dbReference type="GO" id="GO:0071281">
    <property type="term" value="P:cellular response to iron ion"/>
    <property type="evidence" value="ECO:0007669"/>
    <property type="project" value="TreeGrafter"/>
</dbReference>
<comment type="caution">
    <text evidence="3">The sequence shown here is derived from an EMBL/GenBank/DDBJ whole genome shotgun (WGS) entry which is preliminary data.</text>
</comment>
<evidence type="ECO:0000313" key="3">
    <source>
        <dbReference type="EMBL" id="TCL54898.1"/>
    </source>
</evidence>
<dbReference type="InterPro" id="IPR002491">
    <property type="entry name" value="ABC_transptr_periplasmic_BD"/>
</dbReference>
<gene>
    <name evidence="3" type="ORF">EDD77_11921</name>
</gene>
<accession>A0A4R1QME2</accession>
<dbReference type="PROSITE" id="PS50983">
    <property type="entry name" value="FE_B12_PBP"/>
    <property type="match status" value="1"/>
</dbReference>
<evidence type="ECO:0000313" key="4">
    <source>
        <dbReference type="Proteomes" id="UP000295184"/>
    </source>
</evidence>
<dbReference type="EMBL" id="SLUM01000019">
    <property type="protein sequence ID" value="TCL54898.1"/>
    <property type="molecule type" value="Genomic_DNA"/>
</dbReference>
<dbReference type="AlphaFoldDB" id="A0A4R1QME2"/>